<dbReference type="GeneID" id="14868154"/>
<protein>
    <submittedName>
        <fullName evidence="3">Initiation factor eIF-4 gamma middle domain-containing protein</fullName>
    </submittedName>
</protein>
<evidence type="ECO:0000313" key="4">
    <source>
        <dbReference type="Proteomes" id="UP000007797"/>
    </source>
</evidence>
<accession>F4Q722</accession>
<organism evidence="3 4">
    <name type="scientific">Cavenderia fasciculata</name>
    <name type="common">Slime mold</name>
    <name type="synonym">Dictyostelium fasciculatum</name>
    <dbReference type="NCBI Taxonomy" id="261658"/>
    <lineage>
        <taxon>Eukaryota</taxon>
        <taxon>Amoebozoa</taxon>
        <taxon>Evosea</taxon>
        <taxon>Eumycetozoa</taxon>
        <taxon>Dictyostelia</taxon>
        <taxon>Acytosteliales</taxon>
        <taxon>Cavenderiaceae</taxon>
        <taxon>Cavenderia</taxon>
    </lineage>
</organism>
<evidence type="ECO:0000256" key="1">
    <source>
        <dbReference type="SAM" id="MobiDB-lite"/>
    </source>
</evidence>
<evidence type="ECO:0000259" key="2">
    <source>
        <dbReference type="SMART" id="SM00543"/>
    </source>
</evidence>
<keyword evidence="4" id="KW-1185">Reference proteome</keyword>
<evidence type="ECO:0000313" key="3">
    <source>
        <dbReference type="EMBL" id="EGG16204.1"/>
    </source>
</evidence>
<dbReference type="GO" id="GO:0000339">
    <property type="term" value="F:RNA cap binding"/>
    <property type="evidence" value="ECO:0007669"/>
    <property type="project" value="InterPro"/>
</dbReference>
<keyword evidence="3" id="KW-0648">Protein biosynthesis</keyword>
<sequence length="522" mass="59042">MSFHLGSPNNTYNRRGGGGGGGNRRGSGGGNNSMGGGNMGGGGGGHRSPLDKPISPEEEAKNKLTSLMVRIGDKVTTTATLESNIEGLVGVLLPDLENNRSTIVTILLKCISQLPYKTPIYATIIGKMNQKNPDFGKEICETIIHDINENLKKQKFKQAKLLIRCIGCLVNTHVVSTSTMFEVFDILLSPLSQEYTQTRADFYVHLVLTTLPWVGSSLSNEVEQLSKLFEDLETYLGGRSHAEKKFFQTFAENDDLLESLSKQVKLQKEDSWNCESIIQIHKSFDFVDSQQHPLASIVLPLNDEKFNYPTFTRPLFRIFDDSQDAIKPIDRYIIEEYIVDILYYFNGAHKEAAKFIYSLPVTTEIDAIVVETLLSEAFKLPGSDFKLIYYSVMLVDLFKEQHQTIIPVFAYAITTLFENIDHLDTEVVERFATMFAHHLSNFEYKWVWGDWATCLTSQPSGDPTTDNLLHLQKKFIIHLLESITRLSYLDKMKQSLPVEYHPYLPQLPQPNFKFLKSNGKNI</sequence>
<feature type="domain" description="MIF4G" evidence="2">
    <location>
        <begin position="61"/>
        <end position="268"/>
    </location>
</feature>
<dbReference type="GO" id="GO:0000184">
    <property type="term" value="P:nuclear-transcribed mRNA catabolic process, nonsense-mediated decay"/>
    <property type="evidence" value="ECO:0007669"/>
    <property type="project" value="TreeGrafter"/>
</dbReference>
<dbReference type="GO" id="GO:0003729">
    <property type="term" value="F:mRNA binding"/>
    <property type="evidence" value="ECO:0007669"/>
    <property type="project" value="TreeGrafter"/>
</dbReference>
<dbReference type="GO" id="GO:0003743">
    <property type="term" value="F:translation initiation factor activity"/>
    <property type="evidence" value="ECO:0007669"/>
    <property type="project" value="UniProtKB-KW"/>
</dbReference>
<dbReference type="InterPro" id="IPR016024">
    <property type="entry name" value="ARM-type_fold"/>
</dbReference>
<dbReference type="GO" id="GO:0006406">
    <property type="term" value="P:mRNA export from nucleus"/>
    <property type="evidence" value="ECO:0007669"/>
    <property type="project" value="InterPro"/>
</dbReference>
<dbReference type="InterPro" id="IPR027159">
    <property type="entry name" value="CBP80"/>
</dbReference>
<proteinExistence type="predicted"/>
<gene>
    <name evidence="3" type="primary">ncbp1</name>
    <name evidence="3" type="ORF">DFA_09234</name>
</gene>
<dbReference type="GO" id="GO:0005846">
    <property type="term" value="C:nuclear cap binding complex"/>
    <property type="evidence" value="ECO:0007669"/>
    <property type="project" value="InterPro"/>
</dbReference>
<keyword evidence="3" id="KW-0396">Initiation factor</keyword>
<dbReference type="InterPro" id="IPR015172">
    <property type="entry name" value="MIF4G-like_typ-1"/>
</dbReference>
<name>F4Q722_CACFS</name>
<dbReference type="SUPFAM" id="SSF48371">
    <property type="entry name" value="ARM repeat"/>
    <property type="match status" value="2"/>
</dbReference>
<dbReference type="OrthoDB" id="10252707at2759"/>
<dbReference type="Proteomes" id="UP000007797">
    <property type="component" value="Unassembled WGS sequence"/>
</dbReference>
<dbReference type="Gene3D" id="1.25.40.180">
    <property type="match status" value="2"/>
</dbReference>
<dbReference type="STRING" id="1054147.F4Q722"/>
<dbReference type="Pfam" id="PF09088">
    <property type="entry name" value="MIF4G_like"/>
    <property type="match status" value="1"/>
</dbReference>
<dbReference type="Pfam" id="PF02854">
    <property type="entry name" value="MIF4G"/>
    <property type="match status" value="1"/>
</dbReference>
<dbReference type="GO" id="GO:0005634">
    <property type="term" value="C:nucleus"/>
    <property type="evidence" value="ECO:0007669"/>
    <property type="project" value="TreeGrafter"/>
</dbReference>
<feature type="compositionally biased region" description="Gly residues" evidence="1">
    <location>
        <begin position="15"/>
        <end position="46"/>
    </location>
</feature>
<dbReference type="AlphaFoldDB" id="F4Q722"/>
<reference evidence="4" key="1">
    <citation type="journal article" date="2011" name="Genome Res.">
        <title>Phylogeny-wide analysis of social amoeba genomes highlights ancient origins for complex intercellular communication.</title>
        <authorList>
            <person name="Heidel A.J."/>
            <person name="Lawal H.M."/>
            <person name="Felder M."/>
            <person name="Schilde C."/>
            <person name="Helps N.R."/>
            <person name="Tunggal B."/>
            <person name="Rivero F."/>
            <person name="John U."/>
            <person name="Schleicher M."/>
            <person name="Eichinger L."/>
            <person name="Platzer M."/>
            <person name="Noegel A.A."/>
            <person name="Schaap P."/>
            <person name="Gloeckner G."/>
        </authorList>
    </citation>
    <scope>NUCLEOTIDE SEQUENCE [LARGE SCALE GENOMIC DNA]</scope>
    <source>
        <strain evidence="4">SH3</strain>
    </source>
</reference>
<dbReference type="EMBL" id="GL883024">
    <property type="protein sequence ID" value="EGG16204.1"/>
    <property type="molecule type" value="Genomic_DNA"/>
</dbReference>
<dbReference type="KEGG" id="dfa:DFA_09234"/>
<dbReference type="SMART" id="SM00543">
    <property type="entry name" value="MIF4G"/>
    <property type="match status" value="1"/>
</dbReference>
<dbReference type="PANTHER" id="PTHR12412">
    <property type="entry name" value="CAP BINDING PROTEIN"/>
    <property type="match status" value="1"/>
</dbReference>
<feature type="region of interest" description="Disordered" evidence="1">
    <location>
        <begin position="1"/>
        <end position="56"/>
    </location>
</feature>
<dbReference type="RefSeq" id="XP_004354588.1">
    <property type="nucleotide sequence ID" value="XM_004354536.1"/>
</dbReference>
<dbReference type="InterPro" id="IPR003890">
    <property type="entry name" value="MIF4G-like_typ-3"/>
</dbReference>
<dbReference type="PANTHER" id="PTHR12412:SF2">
    <property type="entry name" value="NUCLEAR CAP-BINDING PROTEIN SUBUNIT 1"/>
    <property type="match status" value="1"/>
</dbReference>